<dbReference type="GO" id="GO:0070736">
    <property type="term" value="F:protein-glycine ligase activity, initiating"/>
    <property type="evidence" value="ECO:0007669"/>
    <property type="project" value="TreeGrafter"/>
</dbReference>
<evidence type="ECO:0000256" key="2">
    <source>
        <dbReference type="ARBA" id="ARBA00022490"/>
    </source>
</evidence>
<dbReference type="SUPFAM" id="SSF56059">
    <property type="entry name" value="Glutathione synthetase ATP-binding domain-like"/>
    <property type="match status" value="2"/>
</dbReference>
<comment type="caution">
    <text evidence="8">The sequence shown here is derived from an EMBL/GenBank/DDBJ whole genome shotgun (WGS) entry which is preliminary data.</text>
</comment>
<dbReference type="GO" id="GO:0005930">
    <property type="term" value="C:axoneme"/>
    <property type="evidence" value="ECO:0007669"/>
    <property type="project" value="TreeGrafter"/>
</dbReference>
<keyword evidence="9" id="KW-1185">Reference proteome</keyword>
<dbReference type="GO" id="GO:0015630">
    <property type="term" value="C:microtubule cytoskeleton"/>
    <property type="evidence" value="ECO:0007669"/>
    <property type="project" value="TreeGrafter"/>
</dbReference>
<evidence type="ECO:0000313" key="8">
    <source>
        <dbReference type="EMBL" id="KAG5681700.1"/>
    </source>
</evidence>
<dbReference type="InterPro" id="IPR051437">
    <property type="entry name" value="TTLL_monoglycylase"/>
</dbReference>
<keyword evidence="2" id="KW-0963">Cytoplasm</keyword>
<evidence type="ECO:0000256" key="5">
    <source>
        <dbReference type="ARBA" id="ARBA00022840"/>
    </source>
</evidence>
<dbReference type="PANTHER" id="PTHR45870">
    <property type="entry name" value="TUBULIN MONOGLYCYLASE TTLL3"/>
    <property type="match status" value="1"/>
</dbReference>
<reference evidence="8" key="1">
    <citation type="submission" date="2021-03" db="EMBL/GenBank/DDBJ databases">
        <title>Chromosome level genome of the anhydrobiotic midge Polypedilum vanderplanki.</title>
        <authorList>
            <person name="Yoshida Y."/>
            <person name="Kikawada T."/>
            <person name="Gusev O."/>
        </authorList>
    </citation>
    <scope>NUCLEOTIDE SEQUENCE</scope>
    <source>
        <strain evidence="8">NIAS01</strain>
        <tissue evidence="8">Whole body or cell culture</tissue>
    </source>
</reference>
<dbReference type="Pfam" id="PF03133">
    <property type="entry name" value="TTL"/>
    <property type="match status" value="2"/>
</dbReference>
<dbReference type="InterPro" id="IPR004344">
    <property type="entry name" value="TTL/TTLL_fam"/>
</dbReference>
<dbReference type="PANTHER" id="PTHR45870:SF2">
    <property type="entry name" value="TUBULIN MONOGLYCYLASE TTLL3"/>
    <property type="match status" value="1"/>
</dbReference>
<evidence type="ECO:0000256" key="1">
    <source>
        <dbReference type="ARBA" id="ARBA00004245"/>
    </source>
</evidence>
<feature type="compositionally biased region" description="Basic residues" evidence="7">
    <location>
        <begin position="1058"/>
        <end position="1084"/>
    </location>
</feature>
<feature type="compositionally biased region" description="Polar residues" evidence="7">
    <location>
        <begin position="1"/>
        <end position="19"/>
    </location>
</feature>
<dbReference type="EMBL" id="JADBJN010000001">
    <property type="protein sequence ID" value="KAG5681700.1"/>
    <property type="molecule type" value="Genomic_DNA"/>
</dbReference>
<feature type="compositionally biased region" description="Acidic residues" evidence="7">
    <location>
        <begin position="1026"/>
        <end position="1043"/>
    </location>
</feature>
<organism evidence="8 9">
    <name type="scientific">Polypedilum vanderplanki</name>
    <name type="common">Sleeping chironomid midge</name>
    <dbReference type="NCBI Taxonomy" id="319348"/>
    <lineage>
        <taxon>Eukaryota</taxon>
        <taxon>Metazoa</taxon>
        <taxon>Ecdysozoa</taxon>
        <taxon>Arthropoda</taxon>
        <taxon>Hexapoda</taxon>
        <taxon>Insecta</taxon>
        <taxon>Pterygota</taxon>
        <taxon>Neoptera</taxon>
        <taxon>Endopterygota</taxon>
        <taxon>Diptera</taxon>
        <taxon>Nematocera</taxon>
        <taxon>Chironomoidea</taxon>
        <taxon>Chironomidae</taxon>
        <taxon>Chironominae</taxon>
        <taxon>Polypedilum</taxon>
        <taxon>Polypedilum</taxon>
    </lineage>
</organism>
<feature type="region of interest" description="Disordered" evidence="7">
    <location>
        <begin position="903"/>
        <end position="931"/>
    </location>
</feature>
<dbReference type="GO" id="GO:0060271">
    <property type="term" value="P:cilium assembly"/>
    <property type="evidence" value="ECO:0007669"/>
    <property type="project" value="TreeGrafter"/>
</dbReference>
<dbReference type="PROSITE" id="PS51221">
    <property type="entry name" value="TTL"/>
    <property type="match status" value="2"/>
</dbReference>
<keyword evidence="6" id="KW-0206">Cytoskeleton</keyword>
<comment type="subcellular location">
    <subcellularLocation>
        <location evidence="1">Cytoplasm</location>
        <location evidence="1">Cytoskeleton</location>
    </subcellularLocation>
</comment>
<gene>
    <name evidence="8" type="ORF">PVAND_011110</name>
</gene>
<name>A0A9J6CI46_POLVA</name>
<dbReference type="Proteomes" id="UP001107558">
    <property type="component" value="Chromosome 1"/>
</dbReference>
<dbReference type="GO" id="GO:0003341">
    <property type="term" value="P:cilium movement"/>
    <property type="evidence" value="ECO:0007669"/>
    <property type="project" value="TreeGrafter"/>
</dbReference>
<dbReference type="OrthoDB" id="202825at2759"/>
<dbReference type="FunFam" id="3.30.470.20:FF:000032">
    <property type="entry name" value="tubulin monoglycylase TTLL3 isoform X2"/>
    <property type="match status" value="1"/>
</dbReference>
<feature type="compositionally biased region" description="Basic and acidic residues" evidence="7">
    <location>
        <begin position="20"/>
        <end position="34"/>
    </location>
</feature>
<evidence type="ECO:0000256" key="7">
    <source>
        <dbReference type="SAM" id="MobiDB-lite"/>
    </source>
</evidence>
<keyword evidence="5" id="KW-0067">ATP-binding</keyword>
<evidence type="ECO:0000256" key="6">
    <source>
        <dbReference type="ARBA" id="ARBA00023212"/>
    </source>
</evidence>
<feature type="region of interest" description="Disordered" evidence="7">
    <location>
        <begin position="1"/>
        <end position="34"/>
    </location>
</feature>
<sequence length="1757" mass="205618">MNNNKQQQNASDSPKQSANESHKKEKKKEDDEKHIHDKLEAHAREKLNKENENLILMTQNYNKYFENSCDCSTIAVPSKILSNAKTNWMSSEKLNELRRRAHEAVKNHKVFILKGYFHTVRRALLDRGWVEKIDVHKARPITSSSGFLLEDLVQALPTRKPGESKKTHIQKCERSIMSRFLEHSPIDLLWCVRREKSDWIHLTKNQNILINRFNKSPFTSKEGLCSALKDFHWYYEEGKSETYFPRCYNVFNPEELSEFIDNFRTTACISLLRFLTEQHEDKGSYYLVSDDGRVPMSCIQFAINRCKDFIDCCFHNDIDVEGDIKIWEHDWDVFLTHHYLLTHENGKFQMQEDAYASLDAYYDQAKRIIDKVKVLWPQFTLDGTLNIWIIKPGNKCRGRGIMLMNNIKQIIHTVNPPVSASKSRYVVQKYIERPLIIHKTKFDIRQWFLVTSVQPLCIWFYKESYLRFSSQQFNLQNYHESVHLTNHAIQKKYANGMRDDRLPNENMWDCHSFQAYLRQIGKYEMWTERIYPGMQHAIIGTMLACQDNMDRRPNTFELYGADFMISEDYYPWLIEINASPDLAPSTSVTARLCPQAVEDTIKVVIDKKVDAVADTGFFDLIFKQVIPKVPAYMGLNLSLKGQRIVPKITQKREPKCERTEKSIQSIYTLARLASSSNRIRRSVATGPTIMDFMQCINFKSRLDREREMIRRKIRSSTLYRKPSFTKSAGFNIYNTNGEVTKVSCITKNLKINELKDEPLRKVKSKSPLLVNDEPDDDYANEEKSILCIGSKYLDLNLMAPISKSVSTSTINLNHNELTNEKLTDSECEKAISQSHLSPSSPSLSINFNQQNCKKLTISEHLMIQENLRKTKTANNTNIDDLTNNNHITNNNNLPTLIFTKSDHDHEKNSDGEDVNNFNYDTNSPSTDKKRKEHVKIYRKSAQNFYSGAVGHKHKVGKYIDSQKSEVADELPNSITEQSNVNTNNNNNNNNIFNHIKPLINTNTTVSSSANTTKTSLTTKLELDFSNSEDDEDAEEEAYESETDVELPNDLNVVGFNVKRNKMDKKKRSRSKKNRNKEPKVRRRSQRDFIKSPIFTKDENCEIFKALEARAHEAINNKKIFTIIGGNDALRQSLLNRGWIEKLLDSEVNKCTINEKLVSQATTDYDARRMVLSHLVKSTPTYFIWQPKHYDGHSLNIHYPFRNRINRLRTFDFTVKEGLHNLAENIQWHIIEDLTELNYPRSFLLMDHYQREHFLHEFRRSLVASFIIYLNENFYKVFSPNGSVSSEVIFCALQRMEQFIKIKEDFYIDCDKVAQMMTFSELTRDIHYVVHLDKKIKHPEIYDEDVMTKLRANIISVATEIECLWPETKYDGAQNIWILKPINKSRGIGVVLMRDVEKMFDHVVRHNENKYIVQKYIERPLLIYNTKFDIRQYFLTVVTKDHVNIWCYKDCYLKFASQEFSLKDLHESVHLTNNSIQKYYSNGVRNQALPQHNMWLLKEFKKYLQSIGKKRYWEEKIYPQIKKNLLAIILASLEDTDLELNTFELNGADMLIGFDFEPILLEINATPDLNCTTKTTNDICPRVVEDLIKVVVDLQNDPFASTGKFELIYECHIERVVQQNDNKLQLNVDGKQILPPVRPARRFFPFKNITDLVIQGEKILNPLKTRYCRPQLVEFQHKKEKEVEEVQRKKINVKKRHYKPMALYRAQPQKPRNIFRNIVVKPYSNDIVTYVKKLPSILQSTNRKFINLNDLMKYIKIE</sequence>
<keyword evidence="4" id="KW-0547">Nucleotide-binding</keyword>
<protein>
    <submittedName>
        <fullName evidence="8">Uncharacterized protein</fullName>
    </submittedName>
</protein>
<feature type="compositionally biased region" description="Polar residues" evidence="7">
    <location>
        <begin position="915"/>
        <end position="925"/>
    </location>
</feature>
<evidence type="ECO:0000313" key="9">
    <source>
        <dbReference type="Proteomes" id="UP001107558"/>
    </source>
</evidence>
<accession>A0A9J6CI46</accession>
<evidence type="ECO:0000256" key="4">
    <source>
        <dbReference type="ARBA" id="ARBA00022741"/>
    </source>
</evidence>
<evidence type="ECO:0000256" key="3">
    <source>
        <dbReference type="ARBA" id="ARBA00022598"/>
    </source>
</evidence>
<keyword evidence="3" id="KW-0436">Ligase</keyword>
<feature type="region of interest" description="Disordered" evidence="7">
    <location>
        <begin position="1057"/>
        <end position="1085"/>
    </location>
</feature>
<feature type="region of interest" description="Disordered" evidence="7">
    <location>
        <begin position="1020"/>
        <end position="1043"/>
    </location>
</feature>
<proteinExistence type="predicted"/>
<dbReference type="GO" id="GO:0005524">
    <property type="term" value="F:ATP binding"/>
    <property type="evidence" value="ECO:0007669"/>
    <property type="project" value="UniProtKB-KW"/>
</dbReference>
<dbReference type="Gene3D" id="3.30.470.20">
    <property type="entry name" value="ATP-grasp fold, B domain"/>
    <property type="match status" value="2"/>
</dbReference>